<proteinExistence type="predicted"/>
<evidence type="ECO:0000256" key="5">
    <source>
        <dbReference type="ARBA" id="ARBA00022692"/>
    </source>
</evidence>
<dbReference type="Proteomes" id="UP000321726">
    <property type="component" value="Unassembled WGS sequence"/>
</dbReference>
<dbReference type="EMBL" id="FRCA01000004">
    <property type="protein sequence ID" value="SHL95838.1"/>
    <property type="molecule type" value="Genomic_DNA"/>
</dbReference>
<sequence length="385" mass="42004">MKKTLLATAIAGAAAFATAGAQAATVYNQDGTKLDIYGNIQLMYLSQKDVTGETKDEIADNGSTIGFAAEHVIYNGLTGYMKFELDDYEADEMKISTGRGNGDQAYIGLRGNFGDARVGSYDSLLDDWVQDPVSNNEYFDLSDTNEFKGAPGTFVDEDTTVGDPEGDKITYTSPVWGGFQFALGSQYKGDAEDENLQDSGNASFFGGMKYTIGGFSVAGVYDNLGIYDIDSGRAMYDTVDADGNPVQVDAEGDLGDQYGITFQYQWDTLRVALKYERFESDNDLILDSDLYALGARYGYGNGMGDIYGAYQYVDYGGSGFADRLSTLNCDVRDRDGCEETDSRNEIVAGVTYNISDAMYTWVEGGWYDRDTDADDGYAVGLTYQF</sequence>
<reference evidence="13 16" key="2">
    <citation type="submission" date="2019-07" db="EMBL/GenBank/DDBJ databases">
        <title>Whole genome shotgun sequence of Halomonas cupida NBRC 102219.</title>
        <authorList>
            <person name="Hosoyama A."/>
            <person name="Uohara A."/>
            <person name="Ohji S."/>
            <person name="Ichikawa N."/>
        </authorList>
    </citation>
    <scope>NUCLEOTIDE SEQUENCE [LARGE SCALE GENOMIC DNA]</scope>
    <source>
        <strain evidence="13 16">NBRC 102219</strain>
    </source>
</reference>
<evidence type="ECO:0000256" key="10">
    <source>
        <dbReference type="ARBA" id="ARBA00023237"/>
    </source>
</evidence>
<dbReference type="InterPro" id="IPR033900">
    <property type="entry name" value="Gram_neg_porin_domain"/>
</dbReference>
<evidence type="ECO:0000256" key="4">
    <source>
        <dbReference type="ARBA" id="ARBA00022452"/>
    </source>
</evidence>
<dbReference type="Proteomes" id="UP000184123">
    <property type="component" value="Unassembled WGS sequence"/>
</dbReference>
<keyword evidence="16" id="KW-1185">Reference proteome</keyword>
<evidence type="ECO:0000256" key="11">
    <source>
        <dbReference type="SAM" id="SignalP"/>
    </source>
</evidence>
<keyword evidence="3" id="KW-0813">Transport</keyword>
<evidence type="ECO:0000256" key="3">
    <source>
        <dbReference type="ARBA" id="ARBA00022448"/>
    </source>
</evidence>
<dbReference type="InterPro" id="IPR023614">
    <property type="entry name" value="Porin_dom_sf"/>
</dbReference>
<dbReference type="SUPFAM" id="SSF56935">
    <property type="entry name" value="Porins"/>
    <property type="match status" value="1"/>
</dbReference>
<accession>A0A1M7EW62</accession>
<keyword evidence="5" id="KW-0812">Transmembrane</keyword>
<evidence type="ECO:0000256" key="7">
    <source>
        <dbReference type="ARBA" id="ARBA00023065"/>
    </source>
</evidence>
<feature type="domain" description="Porin" evidence="12">
    <location>
        <begin position="13"/>
        <end position="371"/>
    </location>
</feature>
<keyword evidence="9" id="KW-0472">Membrane</keyword>
<dbReference type="PANTHER" id="PTHR34501">
    <property type="entry name" value="PROTEIN YDDL-RELATED"/>
    <property type="match status" value="1"/>
</dbReference>
<keyword evidence="6 11" id="KW-0732">Signal</keyword>
<dbReference type="GO" id="GO:0046930">
    <property type="term" value="C:pore complex"/>
    <property type="evidence" value="ECO:0007669"/>
    <property type="project" value="UniProtKB-KW"/>
</dbReference>
<evidence type="ECO:0000256" key="1">
    <source>
        <dbReference type="ARBA" id="ARBA00004571"/>
    </source>
</evidence>
<evidence type="ECO:0000256" key="8">
    <source>
        <dbReference type="ARBA" id="ARBA00023114"/>
    </source>
</evidence>
<dbReference type="GO" id="GO:0006811">
    <property type="term" value="P:monoatomic ion transport"/>
    <property type="evidence" value="ECO:0007669"/>
    <property type="project" value="UniProtKB-KW"/>
</dbReference>
<evidence type="ECO:0000259" key="12">
    <source>
        <dbReference type="Pfam" id="PF13609"/>
    </source>
</evidence>
<evidence type="ECO:0000256" key="6">
    <source>
        <dbReference type="ARBA" id="ARBA00022729"/>
    </source>
</evidence>
<dbReference type="GO" id="GO:0009279">
    <property type="term" value="C:cell outer membrane"/>
    <property type="evidence" value="ECO:0007669"/>
    <property type="project" value="UniProtKB-SubCell"/>
</dbReference>
<feature type="signal peptide" evidence="11">
    <location>
        <begin position="1"/>
        <end position="23"/>
    </location>
</feature>
<name>A0A1M7EW62_9GAMM</name>
<evidence type="ECO:0000313" key="13">
    <source>
        <dbReference type="EMBL" id="GEN23283.1"/>
    </source>
</evidence>
<dbReference type="CDD" id="cd00342">
    <property type="entry name" value="gram_neg_porins"/>
    <property type="match status" value="1"/>
</dbReference>
<keyword evidence="7" id="KW-0406">Ion transport</keyword>
<dbReference type="GO" id="GO:0015288">
    <property type="term" value="F:porin activity"/>
    <property type="evidence" value="ECO:0007669"/>
    <property type="project" value="UniProtKB-KW"/>
</dbReference>
<evidence type="ECO:0000256" key="2">
    <source>
        <dbReference type="ARBA" id="ARBA00011233"/>
    </source>
</evidence>
<dbReference type="InterPro" id="IPR050298">
    <property type="entry name" value="Gram-neg_bact_OMP"/>
</dbReference>
<dbReference type="STRING" id="44933.SAMN05660971_01814"/>
<dbReference type="OrthoDB" id="8957883at2"/>
<dbReference type="PANTHER" id="PTHR34501:SF9">
    <property type="entry name" value="MAJOR OUTER MEMBRANE PROTEIN P.IA"/>
    <property type="match status" value="1"/>
</dbReference>
<evidence type="ECO:0000313" key="14">
    <source>
        <dbReference type="EMBL" id="SHL95838.1"/>
    </source>
</evidence>
<dbReference type="AlphaFoldDB" id="A0A1M7EW62"/>
<dbReference type="Gene3D" id="2.40.160.10">
    <property type="entry name" value="Porin"/>
    <property type="match status" value="1"/>
</dbReference>
<gene>
    <name evidence="13" type="primary">ompF</name>
    <name evidence="13" type="ORF">HCU01_12320</name>
    <name evidence="14" type="ORF">SAMN05660971_01814</name>
</gene>
<reference evidence="14 15" key="1">
    <citation type="submission" date="2016-11" db="EMBL/GenBank/DDBJ databases">
        <authorList>
            <person name="Jaros S."/>
            <person name="Januszkiewicz K."/>
            <person name="Wedrychowicz H."/>
        </authorList>
    </citation>
    <scope>NUCLEOTIDE SEQUENCE [LARGE SCALE GENOMIC DNA]</scope>
    <source>
        <strain evidence="14 15">DSM 4740</strain>
    </source>
</reference>
<dbReference type="EMBL" id="BJXU01000038">
    <property type="protein sequence ID" value="GEN23283.1"/>
    <property type="molecule type" value="Genomic_DNA"/>
</dbReference>
<dbReference type="Pfam" id="PF13609">
    <property type="entry name" value="Porin_4"/>
    <property type="match status" value="1"/>
</dbReference>
<evidence type="ECO:0000313" key="15">
    <source>
        <dbReference type="Proteomes" id="UP000184123"/>
    </source>
</evidence>
<evidence type="ECO:0000313" key="16">
    <source>
        <dbReference type="Proteomes" id="UP000321726"/>
    </source>
</evidence>
<evidence type="ECO:0000256" key="9">
    <source>
        <dbReference type="ARBA" id="ARBA00023136"/>
    </source>
</evidence>
<keyword evidence="4" id="KW-1134">Transmembrane beta strand</keyword>
<comment type="subunit">
    <text evidence="2">Homotrimer.</text>
</comment>
<keyword evidence="8" id="KW-0626">Porin</keyword>
<feature type="chain" id="PRO_5012025670" evidence="11">
    <location>
        <begin position="24"/>
        <end position="385"/>
    </location>
</feature>
<dbReference type="RefSeq" id="WP_073434871.1">
    <property type="nucleotide sequence ID" value="NZ_BJXU01000038.1"/>
</dbReference>
<organism evidence="14 15">
    <name type="scientific">Halomonas cupida</name>
    <dbReference type="NCBI Taxonomy" id="44933"/>
    <lineage>
        <taxon>Bacteria</taxon>
        <taxon>Pseudomonadati</taxon>
        <taxon>Pseudomonadota</taxon>
        <taxon>Gammaproteobacteria</taxon>
        <taxon>Oceanospirillales</taxon>
        <taxon>Halomonadaceae</taxon>
        <taxon>Halomonas</taxon>
    </lineage>
</organism>
<protein>
    <submittedName>
        <fullName evidence="14">Outer membrane protein (Porin)</fullName>
    </submittedName>
    <submittedName>
        <fullName evidence="13">Outer membrane protein F</fullName>
    </submittedName>
</protein>
<comment type="subcellular location">
    <subcellularLocation>
        <location evidence="1">Cell outer membrane</location>
        <topology evidence="1">Multi-pass membrane protein</topology>
    </subcellularLocation>
</comment>
<keyword evidence="10" id="KW-0998">Cell outer membrane</keyword>